<keyword evidence="2" id="KW-1185">Reference proteome</keyword>
<organism evidence="1 2">
    <name type="scientific">Paramecium sonneborni</name>
    <dbReference type="NCBI Taxonomy" id="65129"/>
    <lineage>
        <taxon>Eukaryota</taxon>
        <taxon>Sar</taxon>
        <taxon>Alveolata</taxon>
        <taxon>Ciliophora</taxon>
        <taxon>Intramacronucleata</taxon>
        <taxon>Oligohymenophorea</taxon>
        <taxon>Peniculida</taxon>
        <taxon>Parameciidae</taxon>
        <taxon>Paramecium</taxon>
    </lineage>
</organism>
<comment type="caution">
    <text evidence="1">The sequence shown here is derived from an EMBL/GenBank/DDBJ whole genome shotgun (WGS) entry which is preliminary data.</text>
</comment>
<name>A0A8S1RCP3_9CILI</name>
<dbReference type="OrthoDB" id="308583at2759"/>
<dbReference type="Proteomes" id="UP000692954">
    <property type="component" value="Unassembled WGS sequence"/>
</dbReference>
<proteinExistence type="predicted"/>
<dbReference type="AlphaFoldDB" id="A0A8S1RCP3"/>
<gene>
    <name evidence="1" type="ORF">PSON_ATCC_30995.1.T1560075</name>
</gene>
<protein>
    <submittedName>
        <fullName evidence="1">Uncharacterized protein</fullName>
    </submittedName>
</protein>
<sequence length="499" mass="58713">MSQVRDMPANILNWLLEANIDKEKINQAWVKSGYDDKKIFDIIFSDENIDKQNNQKSNNQKQCIDNDNDFLEKSKLEKHVSKQMTDLLQAKKPRKPNSYVAIENNENDNILDIIFQLFHQIPQLYEQILKVQCNSQETGKFLKLIQLLLTELTASNQSFVSQKQILQSSFWGAKDIEFLEKSQDPSEIFFFLLIKIDFCLGQQMKQGQEKNENFMIKEFNSLFNFKFQGIQDYGSTFLLSTDMEQNSVLSFLNEKYQQKVISFPQFLCIQIKRKNGDQKIFNINQKLEIEFLKKDYNGKGMNQQNLQITYNDLEIIQQDFKNIEKVIEIFQEDENQQQSQDIIKIFKSKLNTLQRIYNVGQGNLQKEKNYQDNQSQVYVIYSIGLQKGSQGSKAISLYIQNYKDKNWLKFTNNQNQVIIDDEEVLIDSNKNAQFVIYINTNLIPQVKQHLTQQNEVCNLISKNNCYDINHNSYLKQLVPKDVLLEIFQNNLRYKQNPNG</sequence>
<evidence type="ECO:0000313" key="2">
    <source>
        <dbReference type="Proteomes" id="UP000692954"/>
    </source>
</evidence>
<evidence type="ECO:0000313" key="1">
    <source>
        <dbReference type="EMBL" id="CAD8125113.1"/>
    </source>
</evidence>
<accession>A0A8S1RCP3</accession>
<reference evidence="1" key="1">
    <citation type="submission" date="2021-01" db="EMBL/GenBank/DDBJ databases">
        <authorList>
            <consortium name="Genoscope - CEA"/>
            <person name="William W."/>
        </authorList>
    </citation>
    <scope>NUCLEOTIDE SEQUENCE</scope>
</reference>
<dbReference type="EMBL" id="CAJJDN010000156">
    <property type="protein sequence ID" value="CAD8125113.1"/>
    <property type="molecule type" value="Genomic_DNA"/>
</dbReference>